<dbReference type="KEGG" id="haa:A5892_13080"/>
<dbReference type="PANTHER" id="PTHR42850">
    <property type="entry name" value="METALLOPHOSPHOESTERASE"/>
    <property type="match status" value="1"/>
</dbReference>
<evidence type="ECO:0000259" key="1">
    <source>
        <dbReference type="Pfam" id="PF00149"/>
    </source>
</evidence>
<dbReference type="GO" id="GO:0016791">
    <property type="term" value="F:phosphatase activity"/>
    <property type="evidence" value="ECO:0007669"/>
    <property type="project" value="TreeGrafter"/>
</dbReference>
<keyword evidence="3" id="KW-1185">Reference proteome</keyword>
<protein>
    <submittedName>
        <fullName evidence="2">Serine/threonine protein phosphatase</fullName>
    </submittedName>
</protein>
<dbReference type="InterPro" id="IPR004843">
    <property type="entry name" value="Calcineurin-like_PHP"/>
</dbReference>
<dbReference type="STRING" id="376489.A5892_13080"/>
<dbReference type="EMBL" id="CP015243">
    <property type="protein sequence ID" value="ANF59666.1"/>
    <property type="molecule type" value="Genomic_DNA"/>
</dbReference>
<organism evidence="2 3">
    <name type="scientific">Halotalea alkalilenta</name>
    <dbReference type="NCBI Taxonomy" id="376489"/>
    <lineage>
        <taxon>Bacteria</taxon>
        <taxon>Pseudomonadati</taxon>
        <taxon>Pseudomonadota</taxon>
        <taxon>Gammaproteobacteria</taxon>
        <taxon>Oceanospirillales</taxon>
        <taxon>Halomonadaceae</taxon>
        <taxon>Halotalea</taxon>
    </lineage>
</organism>
<feature type="domain" description="Calcineurin-like phosphoesterase" evidence="1">
    <location>
        <begin position="11"/>
        <end position="133"/>
    </location>
</feature>
<sequence length="310" mass="34911">MAVAQGGGVDLIGDVHGCASLLERLLERLDYHRGRDGVWRHAHRRALFLGDLIDRGPEIRETVELVREMVAAGSAEALLGNHEISALRAFLHPGGARVPRVHKATLEQYSGHEAQWRDTLGWMLERPLCVEGERFRAVHACWDPSLVQPFLASHPDGRIDHMMLERASDPQSFFHQLFDRLTRGPQLRLPGARTITSHDGIERHSFRTSFWIPGPERYGDVVFQPDPLPDDLERRPLDESAKRRLVSYGDDQPPLFVGHYWCRGVPALIAANLACLDYSAVNGGALVAYRFDGERRLDADRLVWIDAARG</sequence>
<accession>A0A172YKG2</accession>
<name>A0A172YKG2_9GAMM</name>
<dbReference type="PANTHER" id="PTHR42850:SF7">
    <property type="entry name" value="BIS(5'-NUCLEOSYL)-TETRAPHOSPHATASE PRPE [ASYMMETRICAL]"/>
    <property type="match status" value="1"/>
</dbReference>
<dbReference type="SUPFAM" id="SSF56300">
    <property type="entry name" value="Metallo-dependent phosphatases"/>
    <property type="match status" value="1"/>
</dbReference>
<evidence type="ECO:0000313" key="2">
    <source>
        <dbReference type="EMBL" id="ANF59666.1"/>
    </source>
</evidence>
<gene>
    <name evidence="2" type="ORF">A5892_13080</name>
</gene>
<proteinExistence type="predicted"/>
<dbReference type="InterPro" id="IPR050126">
    <property type="entry name" value="Ap4A_hydrolase"/>
</dbReference>
<dbReference type="Gene3D" id="3.60.21.10">
    <property type="match status" value="1"/>
</dbReference>
<dbReference type="Pfam" id="PF00149">
    <property type="entry name" value="Metallophos"/>
    <property type="match status" value="1"/>
</dbReference>
<dbReference type="InterPro" id="IPR029052">
    <property type="entry name" value="Metallo-depent_PP-like"/>
</dbReference>
<dbReference type="Proteomes" id="UP000077875">
    <property type="component" value="Chromosome"/>
</dbReference>
<dbReference type="GO" id="GO:0005737">
    <property type="term" value="C:cytoplasm"/>
    <property type="evidence" value="ECO:0007669"/>
    <property type="project" value="TreeGrafter"/>
</dbReference>
<reference evidence="2 3" key="1">
    <citation type="submission" date="2016-04" db="EMBL/GenBank/DDBJ databases">
        <title>Complete Genome Sequence of Halotalea alkalilenta IHB B 13600.</title>
        <authorList>
            <person name="Swarnkar M.K."/>
            <person name="Sharma A."/>
            <person name="Kaushal K."/>
            <person name="Soni R."/>
            <person name="Rana S."/>
            <person name="Singh A.K."/>
            <person name="Gulati A."/>
        </authorList>
    </citation>
    <scope>NUCLEOTIDE SEQUENCE [LARGE SCALE GENOMIC DNA]</scope>
    <source>
        <strain evidence="2 3">IHB B 13600</strain>
    </source>
</reference>
<dbReference type="AlphaFoldDB" id="A0A172YKG2"/>
<evidence type="ECO:0000313" key="3">
    <source>
        <dbReference type="Proteomes" id="UP000077875"/>
    </source>
</evidence>